<keyword evidence="2" id="KW-1185">Reference proteome</keyword>
<dbReference type="AlphaFoldDB" id="A0A165J143"/>
<dbReference type="EMBL" id="KV425977">
    <property type="protein sequence ID" value="KZV94172.1"/>
    <property type="molecule type" value="Genomic_DNA"/>
</dbReference>
<accession>A0A165J143</accession>
<name>A0A165J143_EXIGL</name>
<evidence type="ECO:0000313" key="1">
    <source>
        <dbReference type="EMBL" id="KZV94172.1"/>
    </source>
</evidence>
<proteinExistence type="predicted"/>
<gene>
    <name evidence="1" type="ORF">EXIGLDRAFT_737318</name>
</gene>
<sequence>MRSSSRSKSHSQPLRYKVTFDNGWAGSHASSASTASLAPTFLSGGTDLVPHRPIGAIDTVMTNGDPTVSLGRFFWFNLSLDSIRHEHVEKRWGVQPILPSQTSSRITGHSSRRKVIRRPCLILDANPASLRFMPMTTLQGFHPSFMCHVVQHLLIAVNDTPLWPEGADPARRLIVNPAWPKGDSAYVVATATRVPDYHLGEMPRSWVSQEDLLALREIADELWSDEENRSAEACEAAVATEKTRCTLRDKILDLPLHNMPTDLMTIDRLYTEHLRALAHARGEPFPSVQVPVPSCRIPLQCRQPLIDREATAAVAKYHSWYVNVEPTLDGEGHKSIRALYVGKKRTNAGQLVALFDEIVQAARVRRQVHHPVLISADKATLATLLKGDVRLTLALQQLWDSDRVSDITALWNYVCQAPVL</sequence>
<dbReference type="Proteomes" id="UP000077266">
    <property type="component" value="Unassembled WGS sequence"/>
</dbReference>
<evidence type="ECO:0000313" key="2">
    <source>
        <dbReference type="Proteomes" id="UP000077266"/>
    </source>
</evidence>
<reference evidence="1 2" key="1">
    <citation type="journal article" date="2016" name="Mol. Biol. Evol.">
        <title>Comparative Genomics of Early-Diverging Mushroom-Forming Fungi Provides Insights into the Origins of Lignocellulose Decay Capabilities.</title>
        <authorList>
            <person name="Nagy L.G."/>
            <person name="Riley R."/>
            <person name="Tritt A."/>
            <person name="Adam C."/>
            <person name="Daum C."/>
            <person name="Floudas D."/>
            <person name="Sun H."/>
            <person name="Yadav J.S."/>
            <person name="Pangilinan J."/>
            <person name="Larsson K.H."/>
            <person name="Matsuura K."/>
            <person name="Barry K."/>
            <person name="Labutti K."/>
            <person name="Kuo R."/>
            <person name="Ohm R.A."/>
            <person name="Bhattacharya S.S."/>
            <person name="Shirouzu T."/>
            <person name="Yoshinaga Y."/>
            <person name="Martin F.M."/>
            <person name="Grigoriev I.V."/>
            <person name="Hibbett D.S."/>
        </authorList>
    </citation>
    <scope>NUCLEOTIDE SEQUENCE [LARGE SCALE GENOMIC DNA]</scope>
    <source>
        <strain evidence="1 2">HHB12029</strain>
    </source>
</reference>
<dbReference type="InParanoid" id="A0A165J143"/>
<protein>
    <submittedName>
        <fullName evidence="1">Uncharacterized protein</fullName>
    </submittedName>
</protein>
<organism evidence="1 2">
    <name type="scientific">Exidia glandulosa HHB12029</name>
    <dbReference type="NCBI Taxonomy" id="1314781"/>
    <lineage>
        <taxon>Eukaryota</taxon>
        <taxon>Fungi</taxon>
        <taxon>Dikarya</taxon>
        <taxon>Basidiomycota</taxon>
        <taxon>Agaricomycotina</taxon>
        <taxon>Agaricomycetes</taxon>
        <taxon>Auriculariales</taxon>
        <taxon>Exidiaceae</taxon>
        <taxon>Exidia</taxon>
    </lineage>
</organism>